<dbReference type="GO" id="GO:0009254">
    <property type="term" value="P:peptidoglycan turnover"/>
    <property type="evidence" value="ECO:0007669"/>
    <property type="project" value="InterPro"/>
</dbReference>
<evidence type="ECO:0000313" key="2">
    <source>
        <dbReference type="Proteomes" id="UP000023541"/>
    </source>
</evidence>
<dbReference type="STRING" id="1317122.ATO12_20200"/>
<evidence type="ECO:0000313" key="1">
    <source>
        <dbReference type="EMBL" id="EZH73326.1"/>
    </source>
</evidence>
<dbReference type="PANTHER" id="PTHR30605:SF0">
    <property type="entry name" value="ANHYDRO-N-ACETYLMURAMIC ACID KINASE"/>
    <property type="match status" value="1"/>
</dbReference>
<dbReference type="EMBL" id="AQRA01000006">
    <property type="protein sequence ID" value="EZH73326.1"/>
    <property type="molecule type" value="Genomic_DNA"/>
</dbReference>
<organism evidence="1 2">
    <name type="scientific">Aquimarina atlantica</name>
    <dbReference type="NCBI Taxonomy" id="1317122"/>
    <lineage>
        <taxon>Bacteria</taxon>
        <taxon>Pseudomonadati</taxon>
        <taxon>Bacteroidota</taxon>
        <taxon>Flavobacteriia</taxon>
        <taxon>Flavobacteriales</taxon>
        <taxon>Flavobacteriaceae</taxon>
        <taxon>Aquimarina</taxon>
    </lineage>
</organism>
<dbReference type="NCBIfam" id="NF007144">
    <property type="entry name" value="PRK09585.2-3"/>
    <property type="match status" value="1"/>
</dbReference>
<accession>A0A023BTI7</accession>
<sequence>MKNEYTVIGLMSGTSLDGLDIVCCTFKKKNDTWTFSINASDSIDYDVMFKEQLKNTIYLEPTALLAFHNEYGSWLGHQVKKFITTNNIHVDFVASHGHTVFHQPEIGLTYQIGSGQHLANACGQKVICDFRTNDVALGGQGAPLVPIGDQLLFGQYDFCLNLGGISNISFNSGRKRIAYDISPANMLLNFICSTIDKTYDKGGEIAKTGTLNQPLLDTLNNLSYYALPFPKSLGYEWFAEEMIPIIVHNQDSAENLLHTAVHHITTQIADVIKKTKHQNSTMLVTGGGAKNDFLVDLLQQKLDGFATVVIPSEEIINFKEALIFAFMGVLRERNEVNCLQSVTGARKDSSAGVSYHPW</sequence>
<dbReference type="GO" id="GO:0016773">
    <property type="term" value="F:phosphotransferase activity, alcohol group as acceptor"/>
    <property type="evidence" value="ECO:0007669"/>
    <property type="project" value="InterPro"/>
</dbReference>
<keyword evidence="1" id="KW-0808">Transferase</keyword>
<reference evidence="1 2" key="1">
    <citation type="submission" date="2014-04" db="EMBL/GenBank/DDBJ databases">
        <title>Aquimarina sp. 22II-S11-z7 Genome Sequencing.</title>
        <authorList>
            <person name="Lai Q."/>
        </authorList>
    </citation>
    <scope>NUCLEOTIDE SEQUENCE [LARGE SCALE GENOMIC DNA]</scope>
    <source>
        <strain evidence="1 2">22II-S11-z7</strain>
    </source>
</reference>
<dbReference type="InterPro" id="IPR043129">
    <property type="entry name" value="ATPase_NBD"/>
</dbReference>
<dbReference type="GO" id="GO:0006040">
    <property type="term" value="P:amino sugar metabolic process"/>
    <property type="evidence" value="ECO:0007669"/>
    <property type="project" value="InterPro"/>
</dbReference>
<dbReference type="GO" id="GO:0016301">
    <property type="term" value="F:kinase activity"/>
    <property type="evidence" value="ECO:0007669"/>
    <property type="project" value="UniProtKB-KW"/>
</dbReference>
<keyword evidence="2" id="KW-1185">Reference proteome</keyword>
<comment type="caution">
    <text evidence="1">The sequence shown here is derived from an EMBL/GenBank/DDBJ whole genome shotgun (WGS) entry which is preliminary data.</text>
</comment>
<protein>
    <submittedName>
        <fullName evidence="1">Anhydro-N-acetylmuramic acid kinase</fullName>
    </submittedName>
</protein>
<keyword evidence="1" id="KW-0418">Kinase</keyword>
<dbReference type="Gene3D" id="3.30.420.40">
    <property type="match status" value="2"/>
</dbReference>
<dbReference type="GO" id="GO:0005524">
    <property type="term" value="F:ATP binding"/>
    <property type="evidence" value="ECO:0007669"/>
    <property type="project" value="InterPro"/>
</dbReference>
<gene>
    <name evidence="1" type="ORF">ATO12_20200</name>
</gene>
<dbReference type="PANTHER" id="PTHR30605">
    <property type="entry name" value="ANHYDRO-N-ACETYLMURAMIC ACID KINASE"/>
    <property type="match status" value="1"/>
</dbReference>
<dbReference type="AlphaFoldDB" id="A0A023BTI7"/>
<dbReference type="Pfam" id="PF03702">
    <property type="entry name" value="AnmK"/>
    <property type="match status" value="1"/>
</dbReference>
<dbReference type="InterPro" id="IPR005338">
    <property type="entry name" value="Anhydro_N_Ac-Mur_kinase"/>
</dbReference>
<name>A0A023BTI7_9FLAO</name>
<dbReference type="Proteomes" id="UP000023541">
    <property type="component" value="Unassembled WGS sequence"/>
</dbReference>
<dbReference type="SUPFAM" id="SSF53067">
    <property type="entry name" value="Actin-like ATPase domain"/>
    <property type="match status" value="1"/>
</dbReference>
<dbReference type="eggNOG" id="COG2377">
    <property type="taxonomic scope" value="Bacteria"/>
</dbReference>
<proteinExistence type="predicted"/>